<name>A0A2J6QQ40_9HELO</name>
<reference evidence="2 3" key="1">
    <citation type="submission" date="2016-05" db="EMBL/GenBank/DDBJ databases">
        <title>A degradative enzymes factory behind the ericoid mycorrhizal symbiosis.</title>
        <authorList>
            <consortium name="DOE Joint Genome Institute"/>
            <person name="Martino E."/>
            <person name="Morin E."/>
            <person name="Grelet G."/>
            <person name="Kuo A."/>
            <person name="Kohler A."/>
            <person name="Daghino S."/>
            <person name="Barry K."/>
            <person name="Choi C."/>
            <person name="Cichocki N."/>
            <person name="Clum A."/>
            <person name="Copeland A."/>
            <person name="Hainaut M."/>
            <person name="Haridas S."/>
            <person name="Labutti K."/>
            <person name="Lindquist E."/>
            <person name="Lipzen A."/>
            <person name="Khouja H.-R."/>
            <person name="Murat C."/>
            <person name="Ohm R."/>
            <person name="Olson A."/>
            <person name="Spatafora J."/>
            <person name="Veneault-Fourrey C."/>
            <person name="Henrissat B."/>
            <person name="Grigoriev I."/>
            <person name="Martin F."/>
            <person name="Perotto S."/>
        </authorList>
    </citation>
    <scope>NUCLEOTIDE SEQUENCE [LARGE SCALE GENOMIC DNA]</scope>
    <source>
        <strain evidence="2 3">UAMH 7357</strain>
    </source>
</reference>
<dbReference type="Proteomes" id="UP000235672">
    <property type="component" value="Unassembled WGS sequence"/>
</dbReference>
<keyword evidence="3" id="KW-1185">Reference proteome</keyword>
<dbReference type="STRING" id="1745343.A0A2J6QQ40"/>
<keyword evidence="1" id="KW-0732">Signal</keyword>
<sequence length="162" mass="17848">MFSKLLLALAAFTCTTLSAPSQQQTSTVPNVYWTVKNLTRDCTPPTIPSPSCSYQFIISATNAQPDFNCNLTDWGSPVSPQNNALTDPRYSSFGAYPCNGDNAHSGGWQISWGYNSNQDSAVMTVVNQNLNEDAWFGWNHVNNRTWFETVGPNSVYNLGSFS</sequence>
<evidence type="ECO:0000313" key="3">
    <source>
        <dbReference type="Proteomes" id="UP000235672"/>
    </source>
</evidence>
<dbReference type="PANTHER" id="PTHR39602">
    <property type="entry name" value="ACW-9"/>
    <property type="match status" value="1"/>
</dbReference>
<evidence type="ECO:0000256" key="1">
    <source>
        <dbReference type="SAM" id="SignalP"/>
    </source>
</evidence>
<feature type="signal peptide" evidence="1">
    <location>
        <begin position="1"/>
        <end position="18"/>
    </location>
</feature>
<proteinExistence type="predicted"/>
<protein>
    <submittedName>
        <fullName evidence="2">Uncharacterized protein</fullName>
    </submittedName>
</protein>
<gene>
    <name evidence="2" type="ORF">NA56DRAFT_696154</name>
</gene>
<dbReference type="EMBL" id="KZ613464">
    <property type="protein sequence ID" value="PMD28381.1"/>
    <property type="molecule type" value="Genomic_DNA"/>
</dbReference>
<accession>A0A2J6QQ40</accession>
<dbReference type="AlphaFoldDB" id="A0A2J6QQ40"/>
<dbReference type="OrthoDB" id="3506359at2759"/>
<organism evidence="2 3">
    <name type="scientific">Hyaloscypha hepaticicola</name>
    <dbReference type="NCBI Taxonomy" id="2082293"/>
    <lineage>
        <taxon>Eukaryota</taxon>
        <taxon>Fungi</taxon>
        <taxon>Dikarya</taxon>
        <taxon>Ascomycota</taxon>
        <taxon>Pezizomycotina</taxon>
        <taxon>Leotiomycetes</taxon>
        <taxon>Helotiales</taxon>
        <taxon>Hyaloscyphaceae</taxon>
        <taxon>Hyaloscypha</taxon>
    </lineage>
</organism>
<feature type="chain" id="PRO_5014334691" evidence="1">
    <location>
        <begin position="19"/>
        <end position="162"/>
    </location>
</feature>
<evidence type="ECO:0000313" key="2">
    <source>
        <dbReference type="EMBL" id="PMD28381.1"/>
    </source>
</evidence>
<dbReference type="PANTHER" id="PTHR39602:SF2">
    <property type="entry name" value="ACW-9"/>
    <property type="match status" value="1"/>
</dbReference>